<reference evidence="3 4" key="1">
    <citation type="submission" date="2018-06" db="EMBL/GenBank/DDBJ databases">
        <authorList>
            <consortium name="Pathogen Informatics"/>
            <person name="Doyle S."/>
        </authorList>
    </citation>
    <scope>NUCLEOTIDE SEQUENCE [LARGE SCALE GENOMIC DNA]</scope>
    <source>
        <strain evidence="3 4">NCTC10698</strain>
    </source>
</reference>
<evidence type="ECO:0000259" key="2">
    <source>
        <dbReference type="Pfam" id="PF13144"/>
    </source>
</evidence>
<dbReference type="NCBIfam" id="TIGR03170">
    <property type="entry name" value="flgA_cterm"/>
    <property type="match status" value="1"/>
</dbReference>
<dbReference type="CDD" id="cd11614">
    <property type="entry name" value="SAF_CpaB_FlgA_like"/>
    <property type="match status" value="1"/>
</dbReference>
<feature type="chain" id="PRO_5033111005" description="Flagella basal body P-ring formation protein FlgA" evidence="1">
    <location>
        <begin position="18"/>
        <end position="248"/>
    </location>
</feature>
<keyword evidence="1" id="KW-0574">Periplasm</keyword>
<keyword evidence="4" id="KW-1185">Reference proteome</keyword>
<name>A0A8B4RYF2_COMTE</name>
<keyword evidence="3" id="KW-0966">Cell projection</keyword>
<evidence type="ECO:0000313" key="4">
    <source>
        <dbReference type="Proteomes" id="UP000255070"/>
    </source>
</evidence>
<dbReference type="GO" id="GO:0044780">
    <property type="term" value="P:bacterial-type flagellum assembly"/>
    <property type="evidence" value="ECO:0007669"/>
    <property type="project" value="InterPro"/>
</dbReference>
<dbReference type="RefSeq" id="WP_042438555.1">
    <property type="nucleotide sequence ID" value="NZ_BBJZ01000034.1"/>
</dbReference>
<protein>
    <recommendedName>
        <fullName evidence="1">Flagella basal body P-ring formation protein FlgA</fullName>
    </recommendedName>
</protein>
<organism evidence="3 4">
    <name type="scientific">Comamonas testosteroni</name>
    <name type="common">Pseudomonas testosteroni</name>
    <dbReference type="NCBI Taxonomy" id="285"/>
    <lineage>
        <taxon>Bacteria</taxon>
        <taxon>Pseudomonadati</taxon>
        <taxon>Pseudomonadota</taxon>
        <taxon>Betaproteobacteria</taxon>
        <taxon>Burkholderiales</taxon>
        <taxon>Comamonadaceae</taxon>
        <taxon>Comamonas</taxon>
    </lineage>
</organism>
<evidence type="ECO:0000313" key="3">
    <source>
        <dbReference type="EMBL" id="SUY73494.1"/>
    </source>
</evidence>
<comment type="subcellular location">
    <subcellularLocation>
        <location evidence="1">Periplasm</location>
    </subcellularLocation>
</comment>
<keyword evidence="1" id="KW-0732">Signal</keyword>
<evidence type="ECO:0000256" key="1">
    <source>
        <dbReference type="RuleBase" id="RU362063"/>
    </source>
</evidence>
<feature type="signal peptide" evidence="1">
    <location>
        <begin position="1"/>
        <end position="17"/>
    </location>
</feature>
<dbReference type="GeneID" id="63996279"/>
<dbReference type="PANTHER" id="PTHR36307:SF1">
    <property type="entry name" value="FLAGELLA BASAL BODY P-RING FORMATION PROTEIN FLGA"/>
    <property type="match status" value="1"/>
</dbReference>
<dbReference type="Gene3D" id="2.30.30.760">
    <property type="match status" value="1"/>
</dbReference>
<dbReference type="Proteomes" id="UP000255070">
    <property type="component" value="Unassembled WGS sequence"/>
</dbReference>
<comment type="function">
    <text evidence="1">Involved in the assembly process of the P-ring formation. It may associate with FlgF on the rod constituting a structure essential for the P-ring assembly or may act as a modulator protein for the P-ring assembly.</text>
</comment>
<comment type="similarity">
    <text evidence="1">Belongs to the FlgA family.</text>
</comment>
<dbReference type="InterPro" id="IPR039246">
    <property type="entry name" value="Flagellar_FlgA"/>
</dbReference>
<dbReference type="GO" id="GO:0042597">
    <property type="term" value="C:periplasmic space"/>
    <property type="evidence" value="ECO:0007669"/>
    <property type="project" value="UniProtKB-SubCell"/>
</dbReference>
<accession>A0A8B4RYF2</accession>
<sequence>MITACAAFLLAGTPALAAAPATPPPELPEAVRSAVYRQVHAALLQALPAAQREGAQVQIGFGAARGAAHQPCPGGWEMGPLNLRYLARVTVPLSCESQRGSVVAQVQARAPVWTLRTDVPAGRALRAEDLQLQLRELTQLEALLPESALLGVQLRADGRTGQMLEPRDIARPVVVRRGDKVEIRAQDDGVQVSVAGIATASGKLGETAVVRNARSGRPVKGTLIAPGVLLAGSQAPNGGVQVTAESGD</sequence>
<keyword evidence="3" id="KW-0969">Cilium</keyword>
<dbReference type="AlphaFoldDB" id="A0A8B4RYF2"/>
<dbReference type="Pfam" id="PF13144">
    <property type="entry name" value="ChapFlgA"/>
    <property type="match status" value="1"/>
</dbReference>
<dbReference type="InterPro" id="IPR017585">
    <property type="entry name" value="SAF_FlgA"/>
</dbReference>
<keyword evidence="3" id="KW-0282">Flagellum</keyword>
<gene>
    <name evidence="3" type="ORF">NCTC10698_00192</name>
</gene>
<dbReference type="EMBL" id="UFXL01000001">
    <property type="protein sequence ID" value="SUY73494.1"/>
    <property type="molecule type" value="Genomic_DNA"/>
</dbReference>
<comment type="caution">
    <text evidence="3">The sequence shown here is derived from an EMBL/GenBank/DDBJ whole genome shotgun (WGS) entry which is preliminary data.</text>
</comment>
<dbReference type="PANTHER" id="PTHR36307">
    <property type="entry name" value="FLAGELLA BASAL BODY P-RING FORMATION PROTEIN FLGA"/>
    <property type="match status" value="1"/>
</dbReference>
<keyword evidence="1" id="KW-1005">Bacterial flagellum biogenesis</keyword>
<proteinExistence type="inferred from homology"/>
<feature type="domain" description="Flagella basal body P-ring formation protein FlgA SAF" evidence="2">
    <location>
        <begin position="111"/>
        <end position="227"/>
    </location>
</feature>